<accession>A0A0W1R674</accession>
<evidence type="ECO:0000313" key="5">
    <source>
        <dbReference type="EMBL" id="KTG08384.1"/>
    </source>
</evidence>
<dbReference type="Gene3D" id="1.10.10.10">
    <property type="entry name" value="Winged helix-like DNA-binding domain superfamily/Winged helix DNA-binding domain"/>
    <property type="match status" value="1"/>
</dbReference>
<sequence>MHRRAPFVLLAIFLVVAAIAPPAAAFSGTRAGGSAVDSSPNSMAAMQQSFDSSEVRIVVHEDGSARWTFHYEQTLANETERQNFESFATEFNNSETPLYNGFKSESESLVKNGANSTERPMAAQNHSRQAYVTDSLGNTIGVVEMSFVWTNFAQTGDEGTVTVGDVFEGGLYISQNQSLVVEAGENLEFKNVTPSAMQSNTSSLPASDSVTWMGEKRFTDNRPQLVFVPEGTQTIVAGGDDGGDQAQDGTDGGTTTPIGSGGGSMWLAGAVLVIFGGVAVALWYRRGREETVDTVDTGTGGGSADGASTAVPPQPSVSDEELLSDEDRVITMLEDHGGRMRQVRIVEETEWSKSKVSMLLSEMEDEGLISKLRVGRENVISLDGHEPEATKSPFDEE</sequence>
<dbReference type="AlphaFoldDB" id="A0A0W1R674"/>
<keyword evidence="2" id="KW-1133">Transmembrane helix</keyword>
<feature type="domain" description="DUF7343" evidence="3">
    <location>
        <begin position="322"/>
        <end position="382"/>
    </location>
</feature>
<feature type="region of interest" description="Disordered" evidence="1">
    <location>
        <begin position="237"/>
        <end position="258"/>
    </location>
</feature>
<feature type="domain" description="DUF7345" evidence="4">
    <location>
        <begin position="56"/>
        <end position="185"/>
    </location>
</feature>
<proteinExistence type="predicted"/>
<keyword evidence="2" id="KW-0472">Membrane</keyword>
<name>A0A0W1R674_9EURY</name>
<dbReference type="InterPro" id="IPR055767">
    <property type="entry name" value="DUF7343"/>
</dbReference>
<evidence type="ECO:0000259" key="3">
    <source>
        <dbReference type="Pfam" id="PF24034"/>
    </source>
</evidence>
<evidence type="ECO:0000256" key="1">
    <source>
        <dbReference type="SAM" id="MobiDB-lite"/>
    </source>
</evidence>
<dbReference type="SUPFAM" id="SSF46785">
    <property type="entry name" value="Winged helix' DNA-binding domain"/>
    <property type="match status" value="1"/>
</dbReference>
<protein>
    <submittedName>
        <fullName evidence="5">Uncharacterized protein</fullName>
    </submittedName>
</protein>
<gene>
    <name evidence="5" type="ORF">AUR64_19320</name>
</gene>
<comment type="caution">
    <text evidence="5">The sequence shown here is derived from an EMBL/GenBank/DDBJ whole genome shotgun (WGS) entry which is preliminary data.</text>
</comment>
<reference evidence="5 6" key="1">
    <citation type="submission" date="2015-12" db="EMBL/GenBank/DDBJ databases">
        <title>Haloprofundus marisrubri gen. nov., sp. nov., an extremely halophilic archaeon isolated from the Discovery deep brine-seawater interface in the Red Sea.</title>
        <authorList>
            <person name="Zhang G."/>
            <person name="Stingl U."/>
            <person name="Rashid M."/>
        </authorList>
    </citation>
    <scope>NUCLEOTIDE SEQUENCE [LARGE SCALE GENOMIC DNA]</scope>
    <source>
        <strain evidence="5 6">SB9</strain>
    </source>
</reference>
<dbReference type="EMBL" id="LOPU01000031">
    <property type="protein sequence ID" value="KTG08384.1"/>
    <property type="molecule type" value="Genomic_DNA"/>
</dbReference>
<dbReference type="InterPro" id="IPR036388">
    <property type="entry name" value="WH-like_DNA-bd_sf"/>
</dbReference>
<feature type="region of interest" description="Disordered" evidence="1">
    <location>
        <begin position="293"/>
        <end position="318"/>
    </location>
</feature>
<feature type="compositionally biased region" description="Low complexity" evidence="1">
    <location>
        <begin position="244"/>
        <end position="258"/>
    </location>
</feature>
<dbReference type="InterPro" id="IPR036390">
    <property type="entry name" value="WH_DNA-bd_sf"/>
</dbReference>
<dbReference type="Pfam" id="PF24034">
    <property type="entry name" value="DUF7343"/>
    <property type="match status" value="1"/>
</dbReference>
<evidence type="ECO:0000259" key="4">
    <source>
        <dbReference type="Pfam" id="PF24036"/>
    </source>
</evidence>
<dbReference type="InterPro" id="IPR055769">
    <property type="entry name" value="DUF7345"/>
</dbReference>
<dbReference type="CDD" id="cd00090">
    <property type="entry name" value="HTH_ARSR"/>
    <property type="match status" value="1"/>
</dbReference>
<dbReference type="Proteomes" id="UP000054387">
    <property type="component" value="Unassembled WGS sequence"/>
</dbReference>
<organism evidence="5 6">
    <name type="scientific">Haloprofundus marisrubri</name>
    <dbReference type="NCBI Taxonomy" id="1514971"/>
    <lineage>
        <taxon>Archaea</taxon>
        <taxon>Methanobacteriati</taxon>
        <taxon>Methanobacteriota</taxon>
        <taxon>Stenosarchaea group</taxon>
        <taxon>Halobacteria</taxon>
        <taxon>Halobacteriales</taxon>
        <taxon>Haloferacaceae</taxon>
        <taxon>Haloprofundus</taxon>
    </lineage>
</organism>
<dbReference type="STRING" id="1514971.AUR64_19320"/>
<feature type="transmembrane region" description="Helical" evidence="2">
    <location>
        <begin position="265"/>
        <end position="284"/>
    </location>
</feature>
<keyword evidence="2" id="KW-0812">Transmembrane</keyword>
<keyword evidence="6" id="KW-1185">Reference proteome</keyword>
<dbReference type="RefSeq" id="WP_058583104.1">
    <property type="nucleotide sequence ID" value="NZ_LOPU01000031.1"/>
</dbReference>
<dbReference type="InterPro" id="IPR011991">
    <property type="entry name" value="ArsR-like_HTH"/>
</dbReference>
<dbReference type="Pfam" id="PF24036">
    <property type="entry name" value="DUF7345"/>
    <property type="match status" value="1"/>
</dbReference>
<evidence type="ECO:0000256" key="2">
    <source>
        <dbReference type="SAM" id="Phobius"/>
    </source>
</evidence>
<evidence type="ECO:0000313" key="6">
    <source>
        <dbReference type="Proteomes" id="UP000054387"/>
    </source>
</evidence>
<dbReference type="OrthoDB" id="27885at2157"/>